<gene>
    <name evidence="1" type="ORF">DRO04_01560</name>
</gene>
<dbReference type="AlphaFoldDB" id="A0A497JHJ2"/>
<reference evidence="1 2" key="1">
    <citation type="submission" date="2018-06" db="EMBL/GenBank/DDBJ databases">
        <title>Extensive metabolic versatility and redundancy in microbially diverse, dynamic hydrothermal sediments.</title>
        <authorList>
            <person name="Dombrowski N."/>
            <person name="Teske A."/>
            <person name="Baker B.J."/>
        </authorList>
    </citation>
    <scope>NUCLEOTIDE SEQUENCE [LARGE SCALE GENOMIC DNA]</scope>
    <source>
        <strain evidence="1">B51_G17</strain>
    </source>
</reference>
<dbReference type="PANTHER" id="PTHR35866">
    <property type="entry name" value="PUTATIVE-RELATED"/>
    <property type="match status" value="1"/>
</dbReference>
<sequence length="130" mass="15477">MKECFSCAECCKRYRITILPEEAEKISTFLNIPKEKFLERFCEIKEINKIPFYVLKKKNQRCIFLGADGKCKIYPVRPYQCKIFPNLGSRFSFCKIQKEVFVDPLAYAVWEKYKAYIKNIKEKTLSELFS</sequence>
<dbReference type="Pfam" id="PF03692">
    <property type="entry name" value="CxxCxxCC"/>
    <property type="match status" value="1"/>
</dbReference>
<dbReference type="PANTHER" id="PTHR35866:SF2">
    <property type="entry name" value="YKGJ FAMILY CYSTEINE CLUSTER PROTEIN"/>
    <property type="match status" value="1"/>
</dbReference>
<comment type="caution">
    <text evidence="1">The sequence shown here is derived from an EMBL/GenBank/DDBJ whole genome shotgun (WGS) entry which is preliminary data.</text>
</comment>
<protein>
    <recommendedName>
        <fullName evidence="3">YkgJ family cysteine cluster protein</fullName>
    </recommendedName>
</protein>
<dbReference type="Proteomes" id="UP000278031">
    <property type="component" value="Unassembled WGS sequence"/>
</dbReference>
<evidence type="ECO:0008006" key="3">
    <source>
        <dbReference type="Google" id="ProtNLM"/>
    </source>
</evidence>
<evidence type="ECO:0000313" key="2">
    <source>
        <dbReference type="Proteomes" id="UP000278031"/>
    </source>
</evidence>
<dbReference type="InterPro" id="IPR005358">
    <property type="entry name" value="Puta_zinc/iron-chelating_dom"/>
</dbReference>
<organism evidence="1 2">
    <name type="scientific">Candidatus Iainarchaeum sp</name>
    <dbReference type="NCBI Taxonomy" id="3101447"/>
    <lineage>
        <taxon>Archaea</taxon>
        <taxon>Candidatus Iainarchaeota</taxon>
        <taxon>Candidatus Iainarchaeia</taxon>
        <taxon>Candidatus Iainarchaeales</taxon>
        <taxon>Candidatus Iainarchaeaceae</taxon>
        <taxon>Candidatus Iainarchaeum</taxon>
    </lineage>
</organism>
<evidence type="ECO:0000313" key="1">
    <source>
        <dbReference type="EMBL" id="RLG70619.1"/>
    </source>
</evidence>
<dbReference type="EMBL" id="QMWP01000044">
    <property type="protein sequence ID" value="RLG70619.1"/>
    <property type="molecule type" value="Genomic_DNA"/>
</dbReference>
<accession>A0A497JHJ2</accession>
<proteinExistence type="predicted"/>
<name>A0A497JHJ2_9ARCH</name>